<evidence type="ECO:0000256" key="1">
    <source>
        <dbReference type="SAM" id="MobiDB-lite"/>
    </source>
</evidence>
<dbReference type="AlphaFoldDB" id="A0A8D8A5X2"/>
<protein>
    <submittedName>
        <fullName evidence="2">(northern house mosquito) hypothetical protein</fullName>
    </submittedName>
</protein>
<accession>A0A8D8A5X2</accession>
<name>A0A8D8A5X2_CULPI</name>
<sequence>MSESDEMISYEGSQPEGFQPVASSQDFEQLEFLREEINVPLHEPLPVDYNVAFSDVPDDLASSSSEPEASCTAVKSTGRKRKNLTLLLLTANGTKRRGENKGDILVKICQRAEDSRPLWRD</sequence>
<feature type="region of interest" description="Disordered" evidence="1">
    <location>
        <begin position="1"/>
        <end position="24"/>
    </location>
</feature>
<proteinExistence type="predicted"/>
<organism evidence="2">
    <name type="scientific">Culex pipiens</name>
    <name type="common">House mosquito</name>
    <dbReference type="NCBI Taxonomy" id="7175"/>
    <lineage>
        <taxon>Eukaryota</taxon>
        <taxon>Metazoa</taxon>
        <taxon>Ecdysozoa</taxon>
        <taxon>Arthropoda</taxon>
        <taxon>Hexapoda</taxon>
        <taxon>Insecta</taxon>
        <taxon>Pterygota</taxon>
        <taxon>Neoptera</taxon>
        <taxon>Endopterygota</taxon>
        <taxon>Diptera</taxon>
        <taxon>Nematocera</taxon>
        <taxon>Culicoidea</taxon>
        <taxon>Culicidae</taxon>
        <taxon>Culicinae</taxon>
        <taxon>Culicini</taxon>
        <taxon>Culex</taxon>
        <taxon>Culex</taxon>
    </lineage>
</organism>
<reference evidence="2" key="1">
    <citation type="submission" date="2021-05" db="EMBL/GenBank/DDBJ databases">
        <authorList>
            <person name="Alioto T."/>
            <person name="Alioto T."/>
            <person name="Gomez Garrido J."/>
        </authorList>
    </citation>
    <scope>NUCLEOTIDE SEQUENCE</scope>
</reference>
<dbReference type="EMBL" id="HBUE01014334">
    <property type="protein sequence ID" value="CAG6449905.1"/>
    <property type="molecule type" value="Transcribed_RNA"/>
</dbReference>
<evidence type="ECO:0000313" key="2">
    <source>
        <dbReference type="EMBL" id="CAG6449905.1"/>
    </source>
</evidence>